<evidence type="ECO:0000259" key="12">
    <source>
        <dbReference type="Pfam" id="PF00892"/>
    </source>
</evidence>
<name>A0A1M6A141_9VIBR</name>
<dbReference type="InterPro" id="IPR000620">
    <property type="entry name" value="EamA_dom"/>
</dbReference>
<feature type="transmembrane region" description="Helical" evidence="11">
    <location>
        <begin position="211"/>
        <end position="228"/>
    </location>
</feature>
<feature type="transmembrane region" description="Helical" evidence="11">
    <location>
        <begin position="168"/>
        <end position="191"/>
    </location>
</feature>
<dbReference type="GO" id="GO:0022857">
    <property type="term" value="F:transmembrane transporter activity"/>
    <property type="evidence" value="ECO:0007669"/>
    <property type="project" value="InterPro"/>
</dbReference>
<keyword evidence="14" id="KW-1185">Reference proteome</keyword>
<evidence type="ECO:0000256" key="2">
    <source>
        <dbReference type="ARBA" id="ARBA00022475"/>
    </source>
</evidence>
<dbReference type="EMBL" id="FQXZ01000039">
    <property type="protein sequence ID" value="SHI30207.1"/>
    <property type="molecule type" value="Genomic_DNA"/>
</dbReference>
<feature type="transmembrane region" description="Helical" evidence="11">
    <location>
        <begin position="89"/>
        <end position="109"/>
    </location>
</feature>
<organism evidence="13 14">
    <name type="scientific">Vibrio aerogenes CECT 7868</name>
    <dbReference type="NCBI Taxonomy" id="1216006"/>
    <lineage>
        <taxon>Bacteria</taxon>
        <taxon>Pseudomonadati</taxon>
        <taxon>Pseudomonadota</taxon>
        <taxon>Gammaproteobacteria</taxon>
        <taxon>Vibrionales</taxon>
        <taxon>Vibrionaceae</taxon>
        <taxon>Vibrio</taxon>
    </lineage>
</organism>
<dbReference type="InterPro" id="IPR000390">
    <property type="entry name" value="Small_drug/metabolite_transptr"/>
</dbReference>
<keyword evidence="8 11" id="KW-1133">Transmembrane helix</keyword>
<comment type="subcellular location">
    <subcellularLocation>
        <location evidence="1">Cell membrane</location>
        <topology evidence="1">Multi-pass membrane protein</topology>
    </subcellularLocation>
</comment>
<evidence type="ECO:0000313" key="13">
    <source>
        <dbReference type="EMBL" id="SHI30207.1"/>
    </source>
</evidence>
<evidence type="ECO:0000256" key="3">
    <source>
        <dbReference type="ARBA" id="ARBA00022516"/>
    </source>
</evidence>
<dbReference type="SUPFAM" id="SSF103481">
    <property type="entry name" value="Multidrug resistance efflux transporter EmrE"/>
    <property type="match status" value="2"/>
</dbReference>
<feature type="transmembrane region" description="Helical" evidence="11">
    <location>
        <begin position="59"/>
        <end position="77"/>
    </location>
</feature>
<feature type="transmembrane region" description="Helical" evidence="11">
    <location>
        <begin position="30"/>
        <end position="52"/>
    </location>
</feature>
<dbReference type="Gene3D" id="1.10.3730.20">
    <property type="match status" value="2"/>
</dbReference>
<dbReference type="RefSeq" id="WP_073605054.1">
    <property type="nucleotide sequence ID" value="NZ_FQXZ01000039.1"/>
</dbReference>
<protein>
    <submittedName>
        <fullName evidence="13">EamA-like transporter family protein</fullName>
    </submittedName>
</protein>
<reference evidence="13 14" key="1">
    <citation type="submission" date="2016-11" db="EMBL/GenBank/DDBJ databases">
        <authorList>
            <person name="Jaros S."/>
            <person name="Januszkiewicz K."/>
            <person name="Wedrychowicz H."/>
        </authorList>
    </citation>
    <scope>NUCLEOTIDE SEQUENCE [LARGE SCALE GENOMIC DNA]</scope>
    <source>
        <strain evidence="13 14">CECT 7868</strain>
    </source>
</reference>
<feature type="transmembrane region" description="Helical" evidence="11">
    <location>
        <begin position="235"/>
        <end position="255"/>
    </location>
</feature>
<evidence type="ECO:0000256" key="11">
    <source>
        <dbReference type="SAM" id="Phobius"/>
    </source>
</evidence>
<keyword evidence="5" id="KW-0441">Lipid A biosynthesis</keyword>
<dbReference type="Proteomes" id="UP000184608">
    <property type="component" value="Unassembled WGS sequence"/>
</dbReference>
<keyword evidence="3" id="KW-0444">Lipid biosynthesis</keyword>
<accession>A0A1M6A141</accession>
<dbReference type="GO" id="GO:0009103">
    <property type="term" value="P:lipopolysaccharide biosynthetic process"/>
    <property type="evidence" value="ECO:0007669"/>
    <property type="project" value="UniProtKB-KW"/>
</dbReference>
<dbReference type="Pfam" id="PF00892">
    <property type="entry name" value="EamA"/>
    <property type="match status" value="2"/>
</dbReference>
<dbReference type="InterPro" id="IPR037185">
    <property type="entry name" value="EmrE-like"/>
</dbReference>
<feature type="domain" description="EamA" evidence="12">
    <location>
        <begin position="7"/>
        <end position="132"/>
    </location>
</feature>
<evidence type="ECO:0000256" key="4">
    <source>
        <dbReference type="ARBA" id="ARBA00022519"/>
    </source>
</evidence>
<evidence type="ECO:0000256" key="8">
    <source>
        <dbReference type="ARBA" id="ARBA00022989"/>
    </source>
</evidence>
<evidence type="ECO:0000313" key="14">
    <source>
        <dbReference type="Proteomes" id="UP000184608"/>
    </source>
</evidence>
<dbReference type="PANTHER" id="PTHR30561">
    <property type="entry name" value="SMR FAMILY PROTON-DEPENDENT DRUG EFFLUX TRANSPORTER SUGE"/>
    <property type="match status" value="1"/>
</dbReference>
<gene>
    <name evidence="13" type="ORF">VA7868_03436</name>
</gene>
<evidence type="ECO:0000256" key="1">
    <source>
        <dbReference type="ARBA" id="ARBA00004651"/>
    </source>
</evidence>
<dbReference type="AlphaFoldDB" id="A0A1M6A141"/>
<keyword evidence="9" id="KW-0443">Lipid metabolism</keyword>
<evidence type="ECO:0000256" key="5">
    <source>
        <dbReference type="ARBA" id="ARBA00022556"/>
    </source>
</evidence>
<evidence type="ECO:0000256" key="7">
    <source>
        <dbReference type="ARBA" id="ARBA00022985"/>
    </source>
</evidence>
<evidence type="ECO:0000256" key="10">
    <source>
        <dbReference type="ARBA" id="ARBA00023136"/>
    </source>
</evidence>
<keyword evidence="6 11" id="KW-0812">Transmembrane</keyword>
<evidence type="ECO:0000256" key="9">
    <source>
        <dbReference type="ARBA" id="ARBA00023098"/>
    </source>
</evidence>
<evidence type="ECO:0000256" key="6">
    <source>
        <dbReference type="ARBA" id="ARBA00022692"/>
    </source>
</evidence>
<feature type="transmembrane region" description="Helical" evidence="11">
    <location>
        <begin position="261"/>
        <end position="277"/>
    </location>
</feature>
<proteinExistence type="predicted"/>
<sequence length="279" mass="30496">METHVFIAILSGALLHAGWNSVVKVGLDRFSTILLLSYVQALIAITGLIFFVPLPSVSSLGWLVLGAFLHTGYKIFLIKAYERADLSQVYPVARGTAPLLVLLFSIFFLHESFSRTEVIAVLTISGGILVMALKGHAKQTGYTGLFFSLIAALFTASYTLADGMGARVAGTASGFILSLILLDTLNIWVYARTTRRVKLFPTSLRVWKPGFYAGAMSLAAYWITVWAFTQAPIALVASLREISILFATMIAVVILKEPVSLWRWVSACCIALGVIMMRH</sequence>
<feature type="transmembrane region" description="Helical" evidence="11">
    <location>
        <begin position="142"/>
        <end position="161"/>
    </location>
</feature>
<keyword evidence="10 11" id="KW-0472">Membrane</keyword>
<keyword evidence="2" id="KW-1003">Cell membrane</keyword>
<keyword evidence="7" id="KW-0448">Lipopolysaccharide biosynthesis</keyword>
<dbReference type="GO" id="GO:0009245">
    <property type="term" value="P:lipid A biosynthetic process"/>
    <property type="evidence" value="ECO:0007669"/>
    <property type="project" value="UniProtKB-KW"/>
</dbReference>
<dbReference type="OrthoDB" id="9783707at2"/>
<feature type="transmembrane region" description="Helical" evidence="11">
    <location>
        <begin position="118"/>
        <end position="136"/>
    </location>
</feature>
<dbReference type="PANTHER" id="PTHR30561:SF9">
    <property type="entry name" value="4-AMINO-4-DEOXY-L-ARABINOSE-PHOSPHOUNDECAPRENOL FLIPPASE SUBUNIT ARNF-RELATED"/>
    <property type="match status" value="1"/>
</dbReference>
<feature type="domain" description="EamA" evidence="12">
    <location>
        <begin position="143"/>
        <end position="277"/>
    </location>
</feature>
<dbReference type="GO" id="GO:0005886">
    <property type="term" value="C:plasma membrane"/>
    <property type="evidence" value="ECO:0007669"/>
    <property type="project" value="UniProtKB-SubCell"/>
</dbReference>
<keyword evidence="4" id="KW-0997">Cell inner membrane</keyword>